<proteinExistence type="predicted"/>
<gene>
    <name evidence="1" type="ORF">SLEP1_g1847</name>
</gene>
<dbReference type="AlphaFoldDB" id="A0AAV5HMA7"/>
<evidence type="ECO:0000313" key="1">
    <source>
        <dbReference type="EMBL" id="GKU87451.1"/>
    </source>
</evidence>
<comment type="caution">
    <text evidence="1">The sequence shown here is derived from an EMBL/GenBank/DDBJ whole genome shotgun (WGS) entry which is preliminary data.</text>
</comment>
<dbReference type="Proteomes" id="UP001054252">
    <property type="component" value="Unassembled WGS sequence"/>
</dbReference>
<protein>
    <submittedName>
        <fullName evidence="1">Uncharacterized protein</fullName>
    </submittedName>
</protein>
<evidence type="ECO:0000313" key="2">
    <source>
        <dbReference type="Proteomes" id="UP001054252"/>
    </source>
</evidence>
<dbReference type="EMBL" id="BPVZ01000002">
    <property type="protein sequence ID" value="GKU87451.1"/>
    <property type="molecule type" value="Genomic_DNA"/>
</dbReference>
<name>A0AAV5HMA7_9ROSI</name>
<organism evidence="1 2">
    <name type="scientific">Rubroshorea leprosula</name>
    <dbReference type="NCBI Taxonomy" id="152421"/>
    <lineage>
        <taxon>Eukaryota</taxon>
        <taxon>Viridiplantae</taxon>
        <taxon>Streptophyta</taxon>
        <taxon>Embryophyta</taxon>
        <taxon>Tracheophyta</taxon>
        <taxon>Spermatophyta</taxon>
        <taxon>Magnoliopsida</taxon>
        <taxon>eudicotyledons</taxon>
        <taxon>Gunneridae</taxon>
        <taxon>Pentapetalae</taxon>
        <taxon>rosids</taxon>
        <taxon>malvids</taxon>
        <taxon>Malvales</taxon>
        <taxon>Dipterocarpaceae</taxon>
        <taxon>Rubroshorea</taxon>
    </lineage>
</organism>
<sequence>MIGLYGNSESGRRPPLVGTLTAIGPLQFFSSHDHHLTNEEAIERVLTLVKSFPIVDQPFIITSLNFRSTTTLSPIIHNYSLDSPDLHQFQAYRFQPLHFDS</sequence>
<reference evidence="1 2" key="1">
    <citation type="journal article" date="2021" name="Commun. Biol.">
        <title>The genome of Shorea leprosula (Dipterocarpaceae) highlights the ecological relevance of drought in aseasonal tropical rainforests.</title>
        <authorList>
            <person name="Ng K.K.S."/>
            <person name="Kobayashi M.J."/>
            <person name="Fawcett J.A."/>
            <person name="Hatakeyama M."/>
            <person name="Paape T."/>
            <person name="Ng C.H."/>
            <person name="Ang C.C."/>
            <person name="Tnah L.H."/>
            <person name="Lee C.T."/>
            <person name="Nishiyama T."/>
            <person name="Sese J."/>
            <person name="O'Brien M.J."/>
            <person name="Copetti D."/>
            <person name="Mohd Noor M.I."/>
            <person name="Ong R.C."/>
            <person name="Putra M."/>
            <person name="Sireger I.Z."/>
            <person name="Indrioko S."/>
            <person name="Kosugi Y."/>
            <person name="Izuno A."/>
            <person name="Isagi Y."/>
            <person name="Lee S.L."/>
            <person name="Shimizu K.K."/>
        </authorList>
    </citation>
    <scope>NUCLEOTIDE SEQUENCE [LARGE SCALE GENOMIC DNA]</scope>
    <source>
        <strain evidence="1">214</strain>
    </source>
</reference>
<accession>A0AAV5HMA7</accession>
<keyword evidence="2" id="KW-1185">Reference proteome</keyword>